<evidence type="ECO:0000313" key="14">
    <source>
        <dbReference type="Ensembl" id="ENSAMXP00000042798.1"/>
    </source>
</evidence>
<keyword evidence="9" id="KW-0804">Transcription</keyword>
<dbReference type="GeneTree" id="ENSGT01150000286939"/>
<evidence type="ECO:0000256" key="10">
    <source>
        <dbReference type="ARBA" id="ARBA00023242"/>
    </source>
</evidence>
<dbReference type="PANTHER" id="PTHR23235">
    <property type="entry name" value="KRUEPPEL-LIKE TRANSCRIPTION FACTOR"/>
    <property type="match status" value="1"/>
</dbReference>
<evidence type="ECO:0000313" key="15">
    <source>
        <dbReference type="Proteomes" id="UP000018467"/>
    </source>
</evidence>
<evidence type="ECO:0000256" key="3">
    <source>
        <dbReference type="ARBA" id="ARBA00022723"/>
    </source>
</evidence>
<dbReference type="FunFam" id="3.30.160.60:FF:002343">
    <property type="entry name" value="Zinc finger protein 33A"/>
    <property type="match status" value="1"/>
</dbReference>
<proteinExistence type="predicted"/>
<dbReference type="AlphaFoldDB" id="A0A3B1JKD7"/>
<dbReference type="PANTHER" id="PTHR23235:SF120">
    <property type="entry name" value="KRUPPEL-LIKE FACTOR 15"/>
    <property type="match status" value="1"/>
</dbReference>
<dbReference type="InterPro" id="IPR036236">
    <property type="entry name" value="Znf_C2H2_sf"/>
</dbReference>
<evidence type="ECO:0000256" key="12">
    <source>
        <dbReference type="SAM" id="Coils"/>
    </source>
</evidence>
<dbReference type="Proteomes" id="UP000018467">
    <property type="component" value="Unassembled WGS sequence"/>
</dbReference>
<name>A0A3B1JKD7_ASTMX</name>
<dbReference type="Pfam" id="PF00096">
    <property type="entry name" value="zf-C2H2"/>
    <property type="match status" value="2"/>
</dbReference>
<feature type="domain" description="C2H2-type" evidence="13">
    <location>
        <begin position="282"/>
        <end position="309"/>
    </location>
</feature>
<protein>
    <submittedName>
        <fullName evidence="14">Zinc finger protein 180-like</fullName>
    </submittedName>
</protein>
<keyword evidence="3" id="KW-0479">Metal-binding</keyword>
<accession>A0A3B1JKD7</accession>
<keyword evidence="7" id="KW-0805">Transcription regulation</keyword>
<comment type="subcellular location">
    <subcellularLocation>
        <location evidence="2">Nucleus</location>
    </subcellularLocation>
</comment>
<keyword evidence="8" id="KW-0238">DNA-binding</keyword>
<keyword evidence="6" id="KW-0862">Zinc</keyword>
<keyword evidence="10" id="KW-0539">Nucleus</keyword>
<evidence type="ECO:0000256" key="5">
    <source>
        <dbReference type="ARBA" id="ARBA00022771"/>
    </source>
</evidence>
<feature type="domain" description="C2H2-type" evidence="13">
    <location>
        <begin position="310"/>
        <end position="338"/>
    </location>
</feature>
<keyword evidence="12" id="KW-0175">Coiled coil</keyword>
<feature type="coiled-coil region" evidence="12">
    <location>
        <begin position="36"/>
        <end position="63"/>
    </location>
</feature>
<dbReference type="SMART" id="SM00355">
    <property type="entry name" value="ZnF_C2H2"/>
    <property type="match status" value="3"/>
</dbReference>
<keyword evidence="4" id="KW-0677">Repeat</keyword>
<sequence length="345" mass="39023">MAESPFSMACAGKMAHLETLNSFFCERLMAVAAEIFQAVKDTLSEYQEELERNKQEVIYLRKMLAEVSISSVADVPTIQADGTILEQPSCHQDPLDSEPSVIQVKLELSNAEQDPEPQQPLSDCVPSCCVPADAETPQEPPQHRAVDMEDEVEEACATLESHIAVKLERPDSQTFCADEMNPCLVQNESLWNQFRPVDDEPGPHRSSQCDFAHHAFHLQSLPTENVFPHKVSEKPSRGGHMKTRRGAHHKTRAFRCDLCGKCYSTSYALKLHLRTHTGERPFTCKFCIKTFNQKAHAKVHERIHTGEKPYSCSACGKHFNRTYQVKVHIRNYHPDQVATIIKSRQ</sequence>
<organism evidence="14 15">
    <name type="scientific">Astyanax mexicanus</name>
    <name type="common">Blind cave fish</name>
    <name type="synonym">Astyanax fasciatus mexicanus</name>
    <dbReference type="NCBI Taxonomy" id="7994"/>
    <lineage>
        <taxon>Eukaryota</taxon>
        <taxon>Metazoa</taxon>
        <taxon>Chordata</taxon>
        <taxon>Craniata</taxon>
        <taxon>Vertebrata</taxon>
        <taxon>Euteleostomi</taxon>
        <taxon>Actinopterygii</taxon>
        <taxon>Neopterygii</taxon>
        <taxon>Teleostei</taxon>
        <taxon>Ostariophysi</taxon>
        <taxon>Characiformes</taxon>
        <taxon>Characoidei</taxon>
        <taxon>Acestrorhamphidae</taxon>
        <taxon>Acestrorhamphinae</taxon>
        <taxon>Astyanax</taxon>
    </lineage>
</organism>
<dbReference type="FunCoup" id="A0A3B1JKD7">
    <property type="interactions" value="11"/>
</dbReference>
<dbReference type="OMA" id="FFCERLM"/>
<reference evidence="14" key="3">
    <citation type="submission" date="2025-08" db="UniProtKB">
        <authorList>
            <consortium name="Ensembl"/>
        </authorList>
    </citation>
    <scope>IDENTIFICATION</scope>
</reference>
<evidence type="ECO:0000256" key="6">
    <source>
        <dbReference type="ARBA" id="ARBA00022833"/>
    </source>
</evidence>
<dbReference type="KEGG" id="amex:103030244"/>
<keyword evidence="15" id="KW-1185">Reference proteome</keyword>
<evidence type="ECO:0000256" key="1">
    <source>
        <dbReference type="ARBA" id="ARBA00003767"/>
    </source>
</evidence>
<dbReference type="InParanoid" id="A0A3B1JKD7"/>
<reference evidence="15" key="1">
    <citation type="submission" date="2013-03" db="EMBL/GenBank/DDBJ databases">
        <authorList>
            <person name="Jeffery W."/>
            <person name="Warren W."/>
            <person name="Wilson R.K."/>
        </authorList>
    </citation>
    <scope>NUCLEOTIDE SEQUENCE</scope>
    <source>
        <strain evidence="15">female</strain>
    </source>
</reference>
<dbReference type="Bgee" id="ENSAMXG00000034841">
    <property type="expression patterns" value="Expressed in testis and 14 other cell types or tissues"/>
</dbReference>
<dbReference type="Gene3D" id="3.30.160.60">
    <property type="entry name" value="Classic Zinc Finger"/>
    <property type="match status" value="3"/>
</dbReference>
<dbReference type="FunFam" id="3.30.160.60:FF:000322">
    <property type="entry name" value="GDNF-inducible zinc finger protein 1"/>
    <property type="match status" value="1"/>
</dbReference>
<reference evidence="15" key="2">
    <citation type="journal article" date="2014" name="Nat. Commun.">
        <title>The cavefish genome reveals candidate genes for eye loss.</title>
        <authorList>
            <person name="McGaugh S.E."/>
            <person name="Gross J.B."/>
            <person name="Aken B."/>
            <person name="Blin M."/>
            <person name="Borowsky R."/>
            <person name="Chalopin D."/>
            <person name="Hinaux H."/>
            <person name="Jeffery W.R."/>
            <person name="Keene A."/>
            <person name="Ma L."/>
            <person name="Minx P."/>
            <person name="Murphy D."/>
            <person name="O'Quin K.E."/>
            <person name="Retaux S."/>
            <person name="Rohner N."/>
            <person name="Searle S.M."/>
            <person name="Stahl B.A."/>
            <person name="Tabin C."/>
            <person name="Volff J.N."/>
            <person name="Yoshizawa M."/>
            <person name="Warren W.C."/>
        </authorList>
    </citation>
    <scope>NUCLEOTIDE SEQUENCE [LARGE SCALE GENOMIC DNA]</scope>
    <source>
        <strain evidence="15">female</strain>
    </source>
</reference>
<dbReference type="GO" id="GO:0000978">
    <property type="term" value="F:RNA polymerase II cis-regulatory region sequence-specific DNA binding"/>
    <property type="evidence" value="ECO:0007669"/>
    <property type="project" value="TreeGrafter"/>
</dbReference>
<dbReference type="PROSITE" id="PS00028">
    <property type="entry name" value="ZINC_FINGER_C2H2_1"/>
    <property type="match status" value="3"/>
</dbReference>
<evidence type="ECO:0000256" key="11">
    <source>
        <dbReference type="PROSITE-ProRule" id="PRU00042"/>
    </source>
</evidence>
<evidence type="ECO:0000256" key="9">
    <source>
        <dbReference type="ARBA" id="ARBA00023163"/>
    </source>
</evidence>
<dbReference type="FunFam" id="3.30.160.60:FF:000097">
    <property type="entry name" value="Zinc finger protein"/>
    <property type="match status" value="1"/>
</dbReference>
<dbReference type="PROSITE" id="PS50157">
    <property type="entry name" value="ZINC_FINGER_C2H2_2"/>
    <property type="match status" value="3"/>
</dbReference>
<dbReference type="GO" id="GO:0008270">
    <property type="term" value="F:zinc ion binding"/>
    <property type="evidence" value="ECO:0007669"/>
    <property type="project" value="UniProtKB-KW"/>
</dbReference>
<evidence type="ECO:0000259" key="13">
    <source>
        <dbReference type="PROSITE" id="PS50157"/>
    </source>
</evidence>
<feature type="domain" description="C2H2-type" evidence="13">
    <location>
        <begin position="254"/>
        <end position="281"/>
    </location>
</feature>
<dbReference type="SUPFAM" id="SSF57667">
    <property type="entry name" value="beta-beta-alpha zinc fingers"/>
    <property type="match status" value="2"/>
</dbReference>
<dbReference type="Ensembl" id="ENSAMXT00000055281.1">
    <property type="protein sequence ID" value="ENSAMXP00000042798.1"/>
    <property type="gene ID" value="ENSAMXG00000034841.1"/>
</dbReference>
<dbReference type="InterPro" id="IPR013087">
    <property type="entry name" value="Znf_C2H2_type"/>
</dbReference>
<evidence type="ECO:0000256" key="7">
    <source>
        <dbReference type="ARBA" id="ARBA00023015"/>
    </source>
</evidence>
<evidence type="ECO:0000256" key="8">
    <source>
        <dbReference type="ARBA" id="ARBA00023125"/>
    </source>
</evidence>
<keyword evidence="5 11" id="KW-0863">Zinc-finger</keyword>
<evidence type="ECO:0000256" key="2">
    <source>
        <dbReference type="ARBA" id="ARBA00004123"/>
    </source>
</evidence>
<dbReference type="GO" id="GO:0005634">
    <property type="term" value="C:nucleus"/>
    <property type="evidence" value="ECO:0007669"/>
    <property type="project" value="UniProtKB-SubCell"/>
</dbReference>
<dbReference type="OrthoDB" id="6077919at2759"/>
<dbReference type="GO" id="GO:0000981">
    <property type="term" value="F:DNA-binding transcription factor activity, RNA polymerase II-specific"/>
    <property type="evidence" value="ECO:0007669"/>
    <property type="project" value="TreeGrafter"/>
</dbReference>
<comment type="function">
    <text evidence="1">May be involved in transcriptional regulation.</text>
</comment>
<dbReference type="GeneID" id="103030244"/>
<reference evidence="14" key="4">
    <citation type="submission" date="2025-09" db="UniProtKB">
        <authorList>
            <consortium name="Ensembl"/>
        </authorList>
    </citation>
    <scope>IDENTIFICATION</scope>
</reference>
<evidence type="ECO:0000256" key="4">
    <source>
        <dbReference type="ARBA" id="ARBA00022737"/>
    </source>
</evidence>